<reference evidence="13" key="1">
    <citation type="submission" date="2020-06" db="EMBL/GenBank/DDBJ databases">
        <title>Draft genome of Bugula neritina, a colonial animal packing powerful symbionts and potential medicines.</title>
        <authorList>
            <person name="Rayko M."/>
        </authorList>
    </citation>
    <scope>NUCLEOTIDE SEQUENCE [LARGE SCALE GENOMIC DNA]</scope>
    <source>
        <strain evidence="13">Kwan_BN1</strain>
    </source>
</reference>
<dbReference type="SMART" id="SM00192">
    <property type="entry name" value="LDLa"/>
    <property type="match status" value="1"/>
</dbReference>
<feature type="compositionally biased region" description="Low complexity" evidence="9">
    <location>
        <begin position="513"/>
        <end position="525"/>
    </location>
</feature>
<evidence type="ECO:0000256" key="7">
    <source>
        <dbReference type="ARBA" id="ARBA00023180"/>
    </source>
</evidence>
<dbReference type="Gene3D" id="4.10.400.10">
    <property type="entry name" value="Low-density Lipoprotein Receptor"/>
    <property type="match status" value="1"/>
</dbReference>
<evidence type="ECO:0000313" key="13">
    <source>
        <dbReference type="EMBL" id="KAF6034840.1"/>
    </source>
</evidence>
<keyword evidence="2 10" id="KW-0812">Transmembrane</keyword>
<dbReference type="Proteomes" id="UP000593567">
    <property type="component" value="Unassembled WGS sequence"/>
</dbReference>
<dbReference type="EMBL" id="VXIV02000988">
    <property type="protein sequence ID" value="KAF6034840.1"/>
    <property type="molecule type" value="Genomic_DNA"/>
</dbReference>
<evidence type="ECO:0000256" key="6">
    <source>
        <dbReference type="ARBA" id="ARBA00023157"/>
    </source>
</evidence>
<dbReference type="PROSITE" id="PS50986">
    <property type="entry name" value="MANSC"/>
    <property type="match status" value="1"/>
</dbReference>
<keyword evidence="14" id="KW-1185">Reference proteome</keyword>
<keyword evidence="5 10" id="KW-0472">Membrane</keyword>
<feature type="chain" id="PRO_5029743684" description="MANSC domain-containing protein" evidence="11">
    <location>
        <begin position="28"/>
        <end position="640"/>
    </location>
</feature>
<evidence type="ECO:0000313" key="14">
    <source>
        <dbReference type="Proteomes" id="UP000593567"/>
    </source>
</evidence>
<dbReference type="GO" id="GO:0016020">
    <property type="term" value="C:membrane"/>
    <property type="evidence" value="ECO:0007669"/>
    <property type="project" value="UniProtKB-SubCell"/>
</dbReference>
<organism evidence="13 14">
    <name type="scientific">Bugula neritina</name>
    <name type="common">Brown bryozoan</name>
    <name type="synonym">Sertularia neritina</name>
    <dbReference type="NCBI Taxonomy" id="10212"/>
    <lineage>
        <taxon>Eukaryota</taxon>
        <taxon>Metazoa</taxon>
        <taxon>Spiralia</taxon>
        <taxon>Lophotrochozoa</taxon>
        <taxon>Bryozoa</taxon>
        <taxon>Gymnolaemata</taxon>
        <taxon>Cheilostomatida</taxon>
        <taxon>Flustrina</taxon>
        <taxon>Buguloidea</taxon>
        <taxon>Bugulidae</taxon>
        <taxon>Bugula</taxon>
    </lineage>
</organism>
<feature type="compositionally biased region" description="Low complexity" evidence="9">
    <location>
        <begin position="397"/>
        <end position="407"/>
    </location>
</feature>
<keyword evidence="7" id="KW-0325">Glycoprotein</keyword>
<proteinExistence type="predicted"/>
<evidence type="ECO:0000256" key="3">
    <source>
        <dbReference type="ARBA" id="ARBA00022729"/>
    </source>
</evidence>
<evidence type="ECO:0000256" key="5">
    <source>
        <dbReference type="ARBA" id="ARBA00023136"/>
    </source>
</evidence>
<comment type="caution">
    <text evidence="8">Lacks conserved residue(s) required for the propagation of feature annotation.</text>
</comment>
<dbReference type="CDD" id="cd00112">
    <property type="entry name" value="LDLa"/>
    <property type="match status" value="1"/>
</dbReference>
<dbReference type="InterPro" id="IPR013980">
    <property type="entry name" value="MANSC_dom"/>
</dbReference>
<evidence type="ECO:0000256" key="1">
    <source>
        <dbReference type="ARBA" id="ARBA00004479"/>
    </source>
</evidence>
<evidence type="ECO:0000259" key="12">
    <source>
        <dbReference type="PROSITE" id="PS50986"/>
    </source>
</evidence>
<accession>A0A7J7K878</accession>
<feature type="signal peptide" evidence="11">
    <location>
        <begin position="1"/>
        <end position="27"/>
    </location>
</feature>
<evidence type="ECO:0000256" key="8">
    <source>
        <dbReference type="PROSITE-ProRule" id="PRU00124"/>
    </source>
</evidence>
<feature type="domain" description="MANSC" evidence="12">
    <location>
        <begin position="59"/>
        <end position="135"/>
    </location>
</feature>
<dbReference type="PROSITE" id="PS50068">
    <property type="entry name" value="LDLRA_2"/>
    <property type="match status" value="1"/>
</dbReference>
<dbReference type="PANTHER" id="PTHR46876">
    <property type="entry name" value="LOW-DENSITY LIPOPROTEIN RECEPTOR-RELATED PROTEIN 11"/>
    <property type="match status" value="1"/>
</dbReference>
<comment type="subcellular location">
    <subcellularLocation>
        <location evidence="1">Membrane</location>
        <topology evidence="1">Single-pass type I membrane protein</topology>
    </subcellularLocation>
</comment>
<feature type="region of interest" description="Disordered" evidence="9">
    <location>
        <begin position="369"/>
        <end position="431"/>
    </location>
</feature>
<feature type="compositionally biased region" description="Polar residues" evidence="9">
    <location>
        <begin position="412"/>
        <end position="431"/>
    </location>
</feature>
<sequence length="640" mass="70354">MLTLCARLYKVKVLLLLVCVACDLAYGALDLSKIFGNNVNNAEAWSQLMNLKNCPKPQPLSSTIIMINESVAAGAKFIAHPNVTSRYECEFECCYKIKDGCNIAVYASEQKHCYLFNCGQPSKCRFEQRSGYTVSLISDVIDDKEEVTVAATKPATTPASTTASPSKKLHLLDGCRPDVDSCVTPNTHCSNKGFCMCKDGFHPKNGVCRKDCLESLEFECTNGDAKYGQPDCIAVYDVCDGIPQCSDGSDEKNCEKKDAIDWTHVGSPSELKAKIKGKTVASQTNFIPKADSNPPYYANPDSNLYDTPTLTPPLNVHPANRPFGSLRDSINPANHRPAYSGQYQSPSFHMSGYAHRPLAQYRTGRYRSGGGWSSGYGQPTQPPRWLPDRHESPYQKSSDYGSYDYDSPLYGKQSSDRPQSMSRDSQDKTNQSKSFFEFSSEYMKSHPDVKEEVLASQTSTSKSPSYFDIKALLGQSNSDAGTDLEQLAKVSTAEKSAPTPADVKAVSRHGNPSDSQSKDSSATSAAVEKVVIKGRKRDEHSTRSAVIALSLSLTLTVVLIAYLGCRYKSLRSTTSLMACTCRVCQYLDTHHQPSLHSPQYNSLPVTVTTTDNTTLTTDNITLTTDNITNTHYDGDNIHYR</sequence>
<feature type="disulfide bond" evidence="8">
    <location>
        <begin position="239"/>
        <end position="254"/>
    </location>
</feature>
<evidence type="ECO:0000256" key="10">
    <source>
        <dbReference type="SAM" id="Phobius"/>
    </source>
</evidence>
<dbReference type="Pfam" id="PF07502">
    <property type="entry name" value="MANEC"/>
    <property type="match status" value="1"/>
</dbReference>
<evidence type="ECO:0000256" key="2">
    <source>
        <dbReference type="ARBA" id="ARBA00022692"/>
    </source>
</evidence>
<name>A0A7J7K878_BUGNE</name>
<keyword evidence="3 11" id="KW-0732">Signal</keyword>
<evidence type="ECO:0000256" key="9">
    <source>
        <dbReference type="SAM" id="MobiDB-lite"/>
    </source>
</evidence>
<dbReference type="InterPro" id="IPR011106">
    <property type="entry name" value="MANSC_N"/>
</dbReference>
<dbReference type="InterPro" id="IPR036055">
    <property type="entry name" value="LDL_receptor-like_sf"/>
</dbReference>
<keyword evidence="6 8" id="KW-1015">Disulfide bond</keyword>
<dbReference type="PANTHER" id="PTHR46876:SF1">
    <property type="entry name" value="LOW-DENSITY LIPOPROTEIN RECEPTOR-RELATED PROTEIN 11"/>
    <property type="match status" value="1"/>
</dbReference>
<dbReference type="InterPro" id="IPR002172">
    <property type="entry name" value="LDrepeatLR_classA_rpt"/>
</dbReference>
<keyword evidence="4 10" id="KW-1133">Transmembrane helix</keyword>
<dbReference type="Pfam" id="PF00057">
    <property type="entry name" value="Ldl_recept_a"/>
    <property type="match status" value="1"/>
</dbReference>
<evidence type="ECO:0000256" key="11">
    <source>
        <dbReference type="SAM" id="SignalP"/>
    </source>
</evidence>
<dbReference type="OrthoDB" id="10037294at2759"/>
<gene>
    <name evidence="13" type="ORF">EB796_006856</name>
</gene>
<comment type="caution">
    <text evidence="13">The sequence shown here is derived from an EMBL/GenBank/DDBJ whole genome shotgun (WGS) entry which is preliminary data.</text>
</comment>
<dbReference type="SMART" id="SM00765">
    <property type="entry name" value="MANEC"/>
    <property type="match status" value="1"/>
</dbReference>
<protein>
    <recommendedName>
        <fullName evidence="12">MANSC domain-containing protein</fullName>
    </recommendedName>
</protein>
<feature type="transmembrane region" description="Helical" evidence="10">
    <location>
        <begin position="545"/>
        <end position="565"/>
    </location>
</feature>
<dbReference type="InterPro" id="IPR023415">
    <property type="entry name" value="LDLR_class-A_CS"/>
</dbReference>
<dbReference type="PROSITE" id="PS01209">
    <property type="entry name" value="LDLRA_1"/>
    <property type="match status" value="1"/>
</dbReference>
<feature type="region of interest" description="Disordered" evidence="9">
    <location>
        <begin position="491"/>
        <end position="525"/>
    </location>
</feature>
<dbReference type="SUPFAM" id="SSF57424">
    <property type="entry name" value="LDL receptor-like module"/>
    <property type="match status" value="1"/>
</dbReference>
<feature type="region of interest" description="Disordered" evidence="9">
    <location>
        <begin position="319"/>
        <end position="344"/>
    </location>
</feature>
<evidence type="ECO:0000256" key="4">
    <source>
        <dbReference type="ARBA" id="ARBA00022989"/>
    </source>
</evidence>
<dbReference type="AlphaFoldDB" id="A0A7J7K878"/>